<dbReference type="GeneID" id="19882500"/>
<dbReference type="Proteomes" id="UP000011082">
    <property type="component" value="Unassembled WGS sequence"/>
</dbReference>
<comment type="function">
    <text evidence="5">The coatomer is a cytosolic protein complex that binds to dilysine motifs and reversibly associates with Golgi non-clathrin-coated vesicles, which further mediate biosynthetic protein transport from the ER, via the Golgi up to the trans Golgi network. Coatomer complex is required for budding from Golgi membranes, and is essential for the retrograde Golgi-to-ER transport of dilysine-tagged proteins.</text>
</comment>
<proteinExistence type="inferred from homology"/>
<feature type="domain" description="MHD" evidence="7">
    <location>
        <begin position="173"/>
        <end position="393"/>
    </location>
</feature>
<keyword evidence="5" id="KW-0968">Cytoplasmic vesicle</keyword>
<dbReference type="GO" id="GO:0051645">
    <property type="term" value="P:Golgi localization"/>
    <property type="evidence" value="ECO:0007669"/>
    <property type="project" value="TreeGrafter"/>
</dbReference>
<comment type="similarity">
    <text evidence="1 5">Belongs to the adaptor complexes medium subunit family. Delta-COP subfamily.</text>
</comment>
<dbReference type="GO" id="GO:0000139">
    <property type="term" value="C:Golgi membrane"/>
    <property type="evidence" value="ECO:0007669"/>
    <property type="project" value="UniProtKB-SubCell"/>
</dbReference>
<evidence type="ECO:0000256" key="2">
    <source>
        <dbReference type="ARBA" id="ARBA00022448"/>
    </source>
</evidence>
<dbReference type="InterPro" id="IPR028565">
    <property type="entry name" value="MHD"/>
</dbReference>
<dbReference type="HOGENOM" id="CLU_667471_0_0_1"/>
<evidence type="ECO:0000256" key="6">
    <source>
        <dbReference type="RuleBase" id="RU366052"/>
    </source>
</evidence>
<keyword evidence="4 5" id="KW-0653">Protein transport</keyword>
<keyword evidence="2 5" id="KW-0813">Transport</keyword>
<dbReference type="EMBL" id="JH370148">
    <property type="protein sequence ID" value="ELA41191.1"/>
    <property type="molecule type" value="Genomic_DNA"/>
</dbReference>
<keyword evidence="9" id="KW-1185">Reference proteome</keyword>
<dbReference type="GO" id="GO:0006888">
    <property type="term" value="P:endoplasmic reticulum to Golgi vesicle-mediated transport"/>
    <property type="evidence" value="ECO:0007669"/>
    <property type="project" value="TreeGrafter"/>
</dbReference>
<keyword evidence="5" id="KW-0333">Golgi apparatus</keyword>
<accession>L2GK19</accession>
<dbReference type="PANTHER" id="PTHR10121">
    <property type="entry name" value="COATOMER SUBUNIT DELTA"/>
    <property type="match status" value="1"/>
</dbReference>
<evidence type="ECO:0000256" key="4">
    <source>
        <dbReference type="ARBA" id="ARBA00022927"/>
    </source>
</evidence>
<gene>
    <name evidence="8" type="ORF">VICG_01790</name>
</gene>
<keyword evidence="5" id="KW-0931">ER-Golgi transport</keyword>
<evidence type="ECO:0000259" key="7">
    <source>
        <dbReference type="PROSITE" id="PS51072"/>
    </source>
</evidence>
<dbReference type="AlphaFoldDB" id="L2GK19"/>
<dbReference type="VEuPathDB" id="MicrosporidiaDB:VICG_01790"/>
<keyword evidence="3 5" id="KW-0963">Cytoplasm</keyword>
<dbReference type="InterPro" id="IPR027059">
    <property type="entry name" value="Coatomer_dsu"/>
</dbReference>
<dbReference type="OrthoDB" id="10266042at2759"/>
<evidence type="ECO:0000313" key="8">
    <source>
        <dbReference type="EMBL" id="ELA41191.1"/>
    </source>
</evidence>
<sequence>MIISIFVLDLHDGAKLYRSSAPMSSSKMNYYLTEFNSLAVDSEGFIEKETYNYVYISSNVQKIGMQVTKDHSPKQAHALLKYIEQNSTEDIFDVLFTIDNTLFGGIGVRLDLQPIKEMDSQEEKIYKMMIENKRLEMAQREKEYKMRIIQEQSVSQIEQPSVAVKPKKIEKSLQPVLLIIREKVKLEIDRDNQIKENSLNGEIDLVISDAKYRQVQIKMKNLRPTLKFSPYLDKNALKRQILRFEKDRGLNKNIPLLKWTGKCSNAPLLFEFWSDEDDGKFVNIVEFKALRSIKEIEFRLNKEAVSDIEIDGKYEEENERIIWKVTDVKKDESRSIEIRCSAFDKDCLFPIEIKLVSDAVETSLDVDKMLVEENEIKEYEVRKILEIEDFVVRTD</sequence>
<name>L2GK19_VITCO</name>
<dbReference type="OMA" id="DYEVEYC"/>
<dbReference type="GO" id="GO:0006890">
    <property type="term" value="P:retrograde vesicle-mediated transport, Golgi to endoplasmic reticulum"/>
    <property type="evidence" value="ECO:0007669"/>
    <property type="project" value="UniProtKB-UniRule"/>
</dbReference>
<evidence type="ECO:0000313" key="9">
    <source>
        <dbReference type="Proteomes" id="UP000011082"/>
    </source>
</evidence>
<protein>
    <recommendedName>
        <fullName evidence="5">Coatomer subunit delta</fullName>
    </recommendedName>
</protein>
<evidence type="ECO:0000256" key="3">
    <source>
        <dbReference type="ARBA" id="ARBA00022490"/>
    </source>
</evidence>
<dbReference type="RefSeq" id="XP_007605235.1">
    <property type="nucleotide sequence ID" value="XM_007605173.1"/>
</dbReference>
<dbReference type="STRING" id="993615.L2GK19"/>
<comment type="subunit">
    <text evidence="5">Oligomeric complex that consists of at least the alpha, beta, beta', gamma, delta, epsilon and zeta subunits.</text>
</comment>
<dbReference type="GO" id="GO:0030126">
    <property type="term" value="C:COPI vesicle coat"/>
    <property type="evidence" value="ECO:0007669"/>
    <property type="project" value="UniProtKB-UniRule"/>
</dbReference>
<dbReference type="PROSITE" id="PS51072">
    <property type="entry name" value="MHD"/>
    <property type="match status" value="1"/>
</dbReference>
<reference evidence="9" key="1">
    <citation type="submission" date="2011-05" db="EMBL/GenBank/DDBJ databases">
        <title>The genome sequence of Vittaforma corneae strain ATCC 50505.</title>
        <authorList>
            <consortium name="The Broad Institute Genome Sequencing Platform"/>
            <person name="Cuomo C."/>
            <person name="Didier E."/>
            <person name="Bowers L."/>
            <person name="Young S.K."/>
            <person name="Zeng Q."/>
            <person name="Gargeya S."/>
            <person name="Fitzgerald M."/>
            <person name="Haas B."/>
            <person name="Abouelleil A."/>
            <person name="Alvarado L."/>
            <person name="Arachchi H.M."/>
            <person name="Berlin A."/>
            <person name="Chapman S.B."/>
            <person name="Gearin G."/>
            <person name="Goldberg J."/>
            <person name="Griggs A."/>
            <person name="Gujja S."/>
            <person name="Hansen M."/>
            <person name="Heiman D."/>
            <person name="Howarth C."/>
            <person name="Larimer J."/>
            <person name="Lui A."/>
            <person name="MacDonald P.J.P."/>
            <person name="McCowen C."/>
            <person name="Montmayeur A."/>
            <person name="Murphy C."/>
            <person name="Neiman D."/>
            <person name="Pearson M."/>
            <person name="Priest M."/>
            <person name="Roberts A."/>
            <person name="Saif S."/>
            <person name="Shea T."/>
            <person name="Sisk P."/>
            <person name="Stolte C."/>
            <person name="Sykes S."/>
            <person name="Wortman J."/>
            <person name="Nusbaum C."/>
            <person name="Birren B."/>
        </authorList>
    </citation>
    <scope>NUCLEOTIDE SEQUENCE [LARGE SCALE GENOMIC DNA]</scope>
    <source>
        <strain evidence="9">ATCC 50505</strain>
    </source>
</reference>
<organism evidence="8 9">
    <name type="scientific">Vittaforma corneae (strain ATCC 50505)</name>
    <name type="common">Microsporidian parasite</name>
    <name type="synonym">Nosema corneum</name>
    <dbReference type="NCBI Taxonomy" id="993615"/>
    <lineage>
        <taxon>Eukaryota</taxon>
        <taxon>Fungi</taxon>
        <taxon>Fungi incertae sedis</taxon>
        <taxon>Microsporidia</taxon>
        <taxon>Nosematidae</taxon>
        <taxon>Vittaforma</taxon>
    </lineage>
</organism>
<evidence type="ECO:0000256" key="1">
    <source>
        <dbReference type="ARBA" id="ARBA00010516"/>
    </source>
</evidence>
<keyword evidence="5" id="KW-0472">Membrane</keyword>
<dbReference type="InParanoid" id="L2GK19"/>
<comment type="subcellular location">
    <subcellularLocation>
        <location evidence="5 6">Cytoplasm</location>
    </subcellularLocation>
    <subcellularLocation>
        <location evidence="5 6">Cytoplasmic vesicle</location>
        <location evidence="5 6">COPI-coated vesicle membrane</location>
        <topology evidence="5 6">Peripheral membrane protein</topology>
        <orientation evidence="5 6">Cytoplasmic side</orientation>
    </subcellularLocation>
    <subcellularLocation>
        <location evidence="5 6">Golgi apparatus membrane</location>
        <topology evidence="5 6">Peripheral membrane protein</topology>
        <orientation evidence="5 6">Cytoplasmic side</orientation>
    </subcellularLocation>
</comment>
<dbReference type="PANTHER" id="PTHR10121:SF0">
    <property type="entry name" value="COATOMER SUBUNIT DELTA"/>
    <property type="match status" value="1"/>
</dbReference>
<dbReference type="GO" id="GO:0015031">
    <property type="term" value="P:protein transport"/>
    <property type="evidence" value="ECO:0007669"/>
    <property type="project" value="UniProtKB-KW"/>
</dbReference>
<evidence type="ECO:0000256" key="5">
    <source>
        <dbReference type="RuleBase" id="RU364018"/>
    </source>
</evidence>